<dbReference type="InterPro" id="IPR036038">
    <property type="entry name" value="Aminotransferase-like"/>
</dbReference>
<dbReference type="InterPro" id="IPR001544">
    <property type="entry name" value="Aminotrans_IV"/>
</dbReference>
<dbReference type="PANTHER" id="PTHR42743">
    <property type="entry name" value="AMINO-ACID AMINOTRANSFERASE"/>
    <property type="match status" value="1"/>
</dbReference>
<proteinExistence type="inferred from homology"/>
<dbReference type="FunFam" id="3.20.10.10:FF:000002">
    <property type="entry name" value="D-alanine aminotransferase"/>
    <property type="match status" value="1"/>
</dbReference>
<dbReference type="AlphaFoldDB" id="A0A0W0UZN7"/>
<evidence type="ECO:0000256" key="17">
    <source>
        <dbReference type="ARBA" id="ARBA00069174"/>
    </source>
</evidence>
<comment type="function">
    <text evidence="2">Acts on leucine, isoleucine and valine.</text>
</comment>
<keyword evidence="21" id="KW-0456">Lyase</keyword>
<keyword evidence="9" id="KW-0289">Folate biosynthesis</keyword>
<evidence type="ECO:0000313" key="22">
    <source>
        <dbReference type="Proteomes" id="UP000054715"/>
    </source>
</evidence>
<dbReference type="Proteomes" id="UP000054715">
    <property type="component" value="Unassembled WGS sequence"/>
</dbReference>
<dbReference type="GO" id="GO:0046656">
    <property type="term" value="P:folic acid biosynthetic process"/>
    <property type="evidence" value="ECO:0007669"/>
    <property type="project" value="UniProtKB-KW"/>
</dbReference>
<evidence type="ECO:0000256" key="8">
    <source>
        <dbReference type="ARBA" id="ARBA00022898"/>
    </source>
</evidence>
<dbReference type="EMBL" id="LNYG01000001">
    <property type="protein sequence ID" value="KTD13320.1"/>
    <property type="molecule type" value="Genomic_DNA"/>
</dbReference>
<comment type="cofactor">
    <cofactor evidence="1 20">
        <name>pyridoxal 5'-phosphate</name>
        <dbReference type="ChEBI" id="CHEBI:597326"/>
    </cofactor>
</comment>
<dbReference type="PANTHER" id="PTHR42743:SF11">
    <property type="entry name" value="AMINODEOXYCHORISMATE LYASE"/>
    <property type="match status" value="1"/>
</dbReference>
<evidence type="ECO:0000256" key="19">
    <source>
        <dbReference type="RuleBase" id="RU004106"/>
    </source>
</evidence>
<dbReference type="InterPro" id="IPR050571">
    <property type="entry name" value="Class-IV_PLP-Dep_Aminotrnsfr"/>
</dbReference>
<reference evidence="21 22" key="1">
    <citation type="submission" date="2015-11" db="EMBL/GenBank/DDBJ databases">
        <title>Genomic analysis of 38 Legionella species identifies large and diverse effector repertoires.</title>
        <authorList>
            <person name="Burstein D."/>
            <person name="Amaro F."/>
            <person name="Zusman T."/>
            <person name="Lifshitz Z."/>
            <person name="Cohen O."/>
            <person name="Gilbert J.A."/>
            <person name="Pupko T."/>
            <person name="Shuman H.A."/>
            <person name="Segal G."/>
        </authorList>
    </citation>
    <scope>NUCLEOTIDE SEQUENCE [LARGE SCALE GENOMIC DNA]</scope>
    <source>
        <strain evidence="21 22">JA-26-G1-E2</strain>
    </source>
</reference>
<comment type="catalytic activity">
    <reaction evidence="14">
        <text>L-leucine + 2-oxoglutarate = 4-methyl-2-oxopentanoate + L-glutamate</text>
        <dbReference type="Rhea" id="RHEA:18321"/>
        <dbReference type="ChEBI" id="CHEBI:16810"/>
        <dbReference type="ChEBI" id="CHEBI:17865"/>
        <dbReference type="ChEBI" id="CHEBI:29985"/>
        <dbReference type="ChEBI" id="CHEBI:57427"/>
        <dbReference type="EC" id="2.6.1.42"/>
    </reaction>
</comment>
<dbReference type="RefSeq" id="WP_058448193.1">
    <property type="nucleotide sequence ID" value="NZ_CAAAJF010000003.1"/>
</dbReference>
<gene>
    <name evidence="21" type="ORF">Ljam_0110</name>
</gene>
<evidence type="ECO:0000256" key="6">
    <source>
        <dbReference type="ARBA" id="ARBA00009320"/>
    </source>
</evidence>
<name>A0A0W0UZN7_9GAMM</name>
<comment type="pathway">
    <text evidence="3">Amino-acid biosynthesis; L-isoleucine biosynthesis; L-isoleucine from 2-oxobutanoate: step 4/4.</text>
</comment>
<comment type="similarity">
    <text evidence="6 19">Belongs to the class-IV pyridoxal-phosphate-dependent aminotransferase family.</text>
</comment>
<evidence type="ECO:0000256" key="15">
    <source>
        <dbReference type="ARBA" id="ARBA00049529"/>
    </source>
</evidence>
<organism evidence="21 22">
    <name type="scientific">Legionella jamestowniensis</name>
    <dbReference type="NCBI Taxonomy" id="455"/>
    <lineage>
        <taxon>Bacteria</taxon>
        <taxon>Pseudomonadati</taxon>
        <taxon>Pseudomonadota</taxon>
        <taxon>Gammaproteobacteria</taxon>
        <taxon>Legionellales</taxon>
        <taxon>Legionellaceae</taxon>
        <taxon>Legionella</taxon>
    </lineage>
</organism>
<evidence type="ECO:0000256" key="2">
    <source>
        <dbReference type="ARBA" id="ARBA00003109"/>
    </source>
</evidence>
<evidence type="ECO:0000256" key="7">
    <source>
        <dbReference type="ARBA" id="ARBA00013053"/>
    </source>
</evidence>
<evidence type="ECO:0000313" key="21">
    <source>
        <dbReference type="EMBL" id="KTD13320.1"/>
    </source>
</evidence>
<comment type="pathway">
    <text evidence="4">Amino-acid biosynthesis; L-valine biosynthesis; L-valine from pyruvate: step 4/4.</text>
</comment>
<keyword evidence="8 20" id="KW-0663">Pyridoxal phosphate</keyword>
<dbReference type="InterPro" id="IPR018300">
    <property type="entry name" value="Aminotrans_IV_CS"/>
</dbReference>
<dbReference type="EC" id="4.1.3.38" evidence="11"/>
<comment type="catalytic activity">
    <reaction evidence="13">
        <text>L-isoleucine + 2-oxoglutarate = (S)-3-methyl-2-oxopentanoate + L-glutamate</text>
        <dbReference type="Rhea" id="RHEA:24801"/>
        <dbReference type="ChEBI" id="CHEBI:16810"/>
        <dbReference type="ChEBI" id="CHEBI:29985"/>
        <dbReference type="ChEBI" id="CHEBI:35146"/>
        <dbReference type="ChEBI" id="CHEBI:58045"/>
        <dbReference type="EC" id="2.6.1.42"/>
    </reaction>
</comment>
<accession>A0A0W0UZN7</accession>
<evidence type="ECO:0000256" key="13">
    <source>
        <dbReference type="ARBA" id="ARBA00048798"/>
    </source>
</evidence>
<evidence type="ECO:0000256" key="11">
    <source>
        <dbReference type="ARBA" id="ARBA00035676"/>
    </source>
</evidence>
<comment type="pathway">
    <text evidence="5">Amino-acid biosynthesis; L-leucine biosynthesis; L-leucine from 3-methyl-2-oxobutanoate: step 4/4.</text>
</comment>
<dbReference type="Gene3D" id="3.30.470.10">
    <property type="match status" value="1"/>
</dbReference>
<comment type="catalytic activity">
    <reaction evidence="12">
        <text>L-valine + 2-oxoglutarate = 3-methyl-2-oxobutanoate + L-glutamate</text>
        <dbReference type="Rhea" id="RHEA:24813"/>
        <dbReference type="ChEBI" id="CHEBI:11851"/>
        <dbReference type="ChEBI" id="CHEBI:16810"/>
        <dbReference type="ChEBI" id="CHEBI:29985"/>
        <dbReference type="ChEBI" id="CHEBI:57762"/>
        <dbReference type="EC" id="2.6.1.42"/>
    </reaction>
</comment>
<evidence type="ECO:0000256" key="16">
    <source>
        <dbReference type="ARBA" id="ARBA00054027"/>
    </source>
</evidence>
<dbReference type="GO" id="GO:0008696">
    <property type="term" value="F:4-amino-4-deoxychorismate lyase activity"/>
    <property type="evidence" value="ECO:0007669"/>
    <property type="project" value="UniProtKB-EC"/>
</dbReference>
<evidence type="ECO:0000256" key="1">
    <source>
        <dbReference type="ARBA" id="ARBA00001933"/>
    </source>
</evidence>
<dbReference type="GO" id="GO:0008652">
    <property type="term" value="P:amino acid biosynthetic process"/>
    <property type="evidence" value="ECO:0007669"/>
    <property type="project" value="UniProtKB-ARBA"/>
</dbReference>
<evidence type="ECO:0000256" key="18">
    <source>
        <dbReference type="ARBA" id="ARBA00080135"/>
    </source>
</evidence>
<dbReference type="Pfam" id="PF01063">
    <property type="entry name" value="Aminotran_4"/>
    <property type="match status" value="1"/>
</dbReference>
<dbReference type="STRING" id="455.Ljam_0110"/>
<dbReference type="PATRIC" id="fig|455.5.peg.113"/>
<evidence type="ECO:0000256" key="14">
    <source>
        <dbReference type="ARBA" id="ARBA00049229"/>
    </source>
</evidence>
<dbReference type="EC" id="2.6.1.42" evidence="7"/>
<dbReference type="CDD" id="cd00449">
    <property type="entry name" value="PLPDE_IV"/>
    <property type="match status" value="1"/>
</dbReference>
<sequence length="272" mass="30465">MSTLIFLNKNGKNAPFPMDDRVFLGEGLFETLRIVHGKPCYANLHWQRLQQAAALLGIPFDVSYELWLATLLRCIQAVSMQHGGIKVILSGGSAPRGLTEKATESRLIFDPFHYTKKIEALKLISAPWVRASNNPFYQIKSINYLEAIIARRQAEEAGGEDVLFFNEKQQATETSVANFFIIKNDKVFTPELKSGILAGIIRQRLLAICKANAIACFEEALDKKTLMKADAMFTCNVLQGIRAVSMLDHVPFTTNHPLMVLLGDLLVRDYSF</sequence>
<comment type="caution">
    <text evidence="21">The sequence shown here is derived from an EMBL/GenBank/DDBJ whole genome shotgun (WGS) entry which is preliminary data.</text>
</comment>
<dbReference type="PROSITE" id="PS00770">
    <property type="entry name" value="AA_TRANSFER_CLASS_4"/>
    <property type="match status" value="1"/>
</dbReference>
<protein>
    <recommendedName>
        <fullName evidence="17">Aminodeoxychorismate lyase</fullName>
        <ecNumber evidence="7">2.6.1.42</ecNumber>
        <ecNumber evidence="11">4.1.3.38</ecNumber>
    </recommendedName>
    <alternativeName>
        <fullName evidence="18">4-amino-4-deoxychorismate lyase</fullName>
    </alternativeName>
</protein>
<evidence type="ECO:0000256" key="10">
    <source>
        <dbReference type="ARBA" id="ARBA00035633"/>
    </source>
</evidence>
<evidence type="ECO:0000256" key="20">
    <source>
        <dbReference type="RuleBase" id="RU004516"/>
    </source>
</evidence>
<dbReference type="InterPro" id="IPR043131">
    <property type="entry name" value="BCAT-like_N"/>
</dbReference>
<dbReference type="GO" id="GO:0004084">
    <property type="term" value="F:branched-chain-amino-acid transaminase activity"/>
    <property type="evidence" value="ECO:0007669"/>
    <property type="project" value="UniProtKB-EC"/>
</dbReference>
<evidence type="ECO:0000256" key="9">
    <source>
        <dbReference type="ARBA" id="ARBA00022909"/>
    </source>
</evidence>
<dbReference type="Gene3D" id="3.20.10.10">
    <property type="entry name" value="D-amino Acid Aminotransferase, subunit A, domain 2"/>
    <property type="match status" value="1"/>
</dbReference>
<evidence type="ECO:0000256" key="12">
    <source>
        <dbReference type="ARBA" id="ARBA00048212"/>
    </source>
</evidence>
<dbReference type="OrthoDB" id="9805628at2"/>
<evidence type="ECO:0000256" key="4">
    <source>
        <dbReference type="ARBA" id="ARBA00004931"/>
    </source>
</evidence>
<evidence type="ECO:0000256" key="3">
    <source>
        <dbReference type="ARBA" id="ARBA00004824"/>
    </source>
</evidence>
<comment type="catalytic activity">
    <reaction evidence="15">
        <text>4-amino-4-deoxychorismate = 4-aminobenzoate + pyruvate + H(+)</text>
        <dbReference type="Rhea" id="RHEA:16201"/>
        <dbReference type="ChEBI" id="CHEBI:15361"/>
        <dbReference type="ChEBI" id="CHEBI:15378"/>
        <dbReference type="ChEBI" id="CHEBI:17836"/>
        <dbReference type="ChEBI" id="CHEBI:58406"/>
        <dbReference type="EC" id="4.1.3.38"/>
    </reaction>
</comment>
<comment type="function">
    <text evidence="16">Involved in the biosynthesis of p-aminobenzoate (PABA), a precursor of tetrahydrofolate. Converts 4-amino-4-deoxychorismate into 4-aminobenzoate (PABA) and pyruvate.</text>
</comment>
<dbReference type="SUPFAM" id="SSF56752">
    <property type="entry name" value="D-aminoacid aminotransferase-like PLP-dependent enzymes"/>
    <property type="match status" value="1"/>
</dbReference>
<comment type="pathway">
    <text evidence="10">Cofactor biosynthesis; tetrahydrofolate biosynthesis; 4-aminobenzoate from chorismate: step 2/2.</text>
</comment>
<dbReference type="InterPro" id="IPR043132">
    <property type="entry name" value="BCAT-like_C"/>
</dbReference>
<evidence type="ECO:0000256" key="5">
    <source>
        <dbReference type="ARBA" id="ARBA00005072"/>
    </source>
</evidence>